<reference evidence="1 2" key="1">
    <citation type="journal article" date="2018" name="Mol. Biol. Evol.">
        <title>Analysis of the draft genome of the red seaweed Gracilariopsis chorda provides insights into genome size evolution in Rhodophyta.</title>
        <authorList>
            <person name="Lee J."/>
            <person name="Yang E.C."/>
            <person name="Graf L."/>
            <person name="Yang J.H."/>
            <person name="Qiu H."/>
            <person name="Zel Zion U."/>
            <person name="Chan C.X."/>
            <person name="Stephens T.G."/>
            <person name="Weber A.P.M."/>
            <person name="Boo G.H."/>
            <person name="Boo S.M."/>
            <person name="Kim K.M."/>
            <person name="Shin Y."/>
            <person name="Jung M."/>
            <person name="Lee S.J."/>
            <person name="Yim H.S."/>
            <person name="Lee J.H."/>
            <person name="Bhattacharya D."/>
            <person name="Yoon H.S."/>
        </authorList>
    </citation>
    <scope>NUCLEOTIDE SEQUENCE [LARGE SCALE GENOMIC DNA]</scope>
    <source>
        <strain evidence="1 2">SKKU-2015</strain>
        <tissue evidence="1">Whole body</tissue>
    </source>
</reference>
<comment type="caution">
    <text evidence="1">The sequence shown here is derived from an EMBL/GenBank/DDBJ whole genome shotgun (WGS) entry which is preliminary data.</text>
</comment>
<name>A0A2V3IK52_9FLOR</name>
<dbReference type="Proteomes" id="UP000247409">
    <property type="component" value="Unassembled WGS sequence"/>
</dbReference>
<accession>A0A2V3IK52</accession>
<proteinExistence type="predicted"/>
<evidence type="ECO:0000313" key="2">
    <source>
        <dbReference type="Proteomes" id="UP000247409"/>
    </source>
</evidence>
<protein>
    <submittedName>
        <fullName evidence="1">Uncharacterized protein</fullName>
    </submittedName>
</protein>
<dbReference type="AlphaFoldDB" id="A0A2V3IK52"/>
<gene>
    <name evidence="1" type="ORF">BWQ96_07840</name>
</gene>
<sequence>MVMPKHLIKCHPLVAKSFLPPFKEYELTDEECGEETISGHDGLSSTVAPTENILPIGIDSVNEHKSTLTTLNTFDECNVNDSRLRDLPGGFVVDDSPGLGNEYFYATKHVAGMAKKVGTDRIMAIAVGEHGTEKYAKVRRFVYIIPTSLQKALYTWIEVPKMAVLSSNVIFSCRLFFRYILATIERRHRKENEGK</sequence>
<dbReference type="EMBL" id="NBIV01000164">
    <property type="protein sequence ID" value="PXF42429.1"/>
    <property type="molecule type" value="Genomic_DNA"/>
</dbReference>
<organism evidence="1 2">
    <name type="scientific">Gracilariopsis chorda</name>
    <dbReference type="NCBI Taxonomy" id="448386"/>
    <lineage>
        <taxon>Eukaryota</taxon>
        <taxon>Rhodophyta</taxon>
        <taxon>Florideophyceae</taxon>
        <taxon>Rhodymeniophycidae</taxon>
        <taxon>Gracilariales</taxon>
        <taxon>Gracilariaceae</taxon>
        <taxon>Gracilariopsis</taxon>
    </lineage>
</organism>
<keyword evidence="2" id="KW-1185">Reference proteome</keyword>
<evidence type="ECO:0000313" key="1">
    <source>
        <dbReference type="EMBL" id="PXF42429.1"/>
    </source>
</evidence>